<dbReference type="GO" id="GO:0005829">
    <property type="term" value="C:cytosol"/>
    <property type="evidence" value="ECO:0007669"/>
    <property type="project" value="TreeGrafter"/>
</dbReference>
<name>A0A975G299_9CAUL</name>
<dbReference type="PANTHER" id="PTHR46797:SF20">
    <property type="entry name" value="BLR4304 PROTEIN"/>
    <property type="match status" value="1"/>
</dbReference>
<dbReference type="InterPro" id="IPR010982">
    <property type="entry name" value="Lambda_DNA-bd_dom_sf"/>
</dbReference>
<dbReference type="KEGG" id="caul:KCG34_06680"/>
<protein>
    <submittedName>
        <fullName evidence="3">Helix-turn-helix transcriptional regulator</fullName>
    </submittedName>
</protein>
<dbReference type="Gene3D" id="2.60.120.10">
    <property type="entry name" value="Jelly Rolls"/>
    <property type="match status" value="1"/>
</dbReference>
<keyword evidence="4" id="KW-1185">Reference proteome</keyword>
<dbReference type="RefSeq" id="WP_211939612.1">
    <property type="nucleotide sequence ID" value="NZ_CP073078.1"/>
</dbReference>
<dbReference type="GO" id="GO:0003677">
    <property type="term" value="F:DNA binding"/>
    <property type="evidence" value="ECO:0007669"/>
    <property type="project" value="UniProtKB-KW"/>
</dbReference>
<dbReference type="InterPro" id="IPR001387">
    <property type="entry name" value="Cro/C1-type_HTH"/>
</dbReference>
<proteinExistence type="predicted"/>
<reference evidence="3" key="1">
    <citation type="submission" date="2021-04" db="EMBL/GenBank/DDBJ databases">
        <title>The complete genome sequence of Caulobacter sp. S6.</title>
        <authorList>
            <person name="Tang Y."/>
            <person name="Ouyang W."/>
            <person name="Liu Q."/>
            <person name="Huang B."/>
            <person name="Guo Z."/>
            <person name="Lei P."/>
        </authorList>
    </citation>
    <scope>NUCLEOTIDE SEQUENCE</scope>
    <source>
        <strain evidence="3">S6</strain>
    </source>
</reference>
<dbReference type="InterPro" id="IPR014710">
    <property type="entry name" value="RmlC-like_jellyroll"/>
</dbReference>
<dbReference type="Proteomes" id="UP000676409">
    <property type="component" value="Chromosome"/>
</dbReference>
<dbReference type="Gene3D" id="1.10.260.40">
    <property type="entry name" value="lambda repressor-like DNA-binding domains"/>
    <property type="match status" value="1"/>
</dbReference>
<organism evidence="3 4">
    <name type="scientific">Phenylobacterium montanum</name>
    <dbReference type="NCBI Taxonomy" id="2823693"/>
    <lineage>
        <taxon>Bacteria</taxon>
        <taxon>Pseudomonadati</taxon>
        <taxon>Pseudomonadota</taxon>
        <taxon>Alphaproteobacteria</taxon>
        <taxon>Caulobacterales</taxon>
        <taxon>Caulobacteraceae</taxon>
        <taxon>Phenylobacterium</taxon>
    </lineage>
</organism>
<dbReference type="SUPFAM" id="SSF51182">
    <property type="entry name" value="RmlC-like cupins"/>
    <property type="match status" value="1"/>
</dbReference>
<dbReference type="CDD" id="cd02209">
    <property type="entry name" value="cupin_XRE_C"/>
    <property type="match status" value="1"/>
</dbReference>
<keyword evidence="1" id="KW-0238">DNA-binding</keyword>
<dbReference type="PANTHER" id="PTHR46797">
    <property type="entry name" value="HTH-TYPE TRANSCRIPTIONAL REGULATOR"/>
    <property type="match status" value="1"/>
</dbReference>
<evidence type="ECO:0000313" key="3">
    <source>
        <dbReference type="EMBL" id="QUD89560.1"/>
    </source>
</evidence>
<dbReference type="CDD" id="cd00093">
    <property type="entry name" value="HTH_XRE"/>
    <property type="match status" value="1"/>
</dbReference>
<dbReference type="AlphaFoldDB" id="A0A975G299"/>
<dbReference type="InterPro" id="IPR013096">
    <property type="entry name" value="Cupin_2"/>
</dbReference>
<dbReference type="InterPro" id="IPR011051">
    <property type="entry name" value="RmlC_Cupin_sf"/>
</dbReference>
<dbReference type="GO" id="GO:0003700">
    <property type="term" value="F:DNA-binding transcription factor activity"/>
    <property type="evidence" value="ECO:0007669"/>
    <property type="project" value="TreeGrafter"/>
</dbReference>
<dbReference type="Pfam" id="PF01381">
    <property type="entry name" value="HTH_3"/>
    <property type="match status" value="1"/>
</dbReference>
<dbReference type="SUPFAM" id="SSF47413">
    <property type="entry name" value="lambda repressor-like DNA-binding domains"/>
    <property type="match status" value="1"/>
</dbReference>
<sequence>MIGEDAQLQALLTAGAALKDLRSDRGWTLAEVSRKTGVPVSTLSKIENGKTTLTLERLLRLSSALGVNLADVIATPRSESGGGDRSRRAVTRLDDGEVVRSPHGEYKYHALDLLDKPFTPMVADISARSIEEFGEFHRHKGQEFVLVIEGELLIYSDTYAPLRLKAGESVYFDSGMGHAYVNAGPGPCRIVSVFSTPTDTRFMKIDGKIHG</sequence>
<accession>A0A975G299</accession>
<dbReference type="SMART" id="SM00530">
    <property type="entry name" value="HTH_XRE"/>
    <property type="match status" value="1"/>
</dbReference>
<gene>
    <name evidence="3" type="ORF">KCG34_06680</name>
</gene>
<evidence type="ECO:0000259" key="2">
    <source>
        <dbReference type="PROSITE" id="PS50943"/>
    </source>
</evidence>
<dbReference type="PROSITE" id="PS50943">
    <property type="entry name" value="HTH_CROC1"/>
    <property type="match status" value="1"/>
</dbReference>
<evidence type="ECO:0000256" key="1">
    <source>
        <dbReference type="ARBA" id="ARBA00023125"/>
    </source>
</evidence>
<dbReference type="InterPro" id="IPR050807">
    <property type="entry name" value="TransReg_Diox_bact_type"/>
</dbReference>
<feature type="domain" description="HTH cro/C1-type" evidence="2">
    <location>
        <begin position="18"/>
        <end position="72"/>
    </location>
</feature>
<evidence type="ECO:0000313" key="4">
    <source>
        <dbReference type="Proteomes" id="UP000676409"/>
    </source>
</evidence>
<dbReference type="Pfam" id="PF07883">
    <property type="entry name" value="Cupin_2"/>
    <property type="match status" value="1"/>
</dbReference>
<dbReference type="EMBL" id="CP073078">
    <property type="protein sequence ID" value="QUD89560.1"/>
    <property type="molecule type" value="Genomic_DNA"/>
</dbReference>